<gene>
    <name evidence="2" type="ORF">L9F63_013332</name>
</gene>
<reference evidence="2" key="1">
    <citation type="journal article" date="2023" name="IScience">
        <title>Live-bearing cockroach genome reveals convergent evolutionary mechanisms linked to viviparity in insects and beyond.</title>
        <authorList>
            <person name="Fouks B."/>
            <person name="Harrison M.C."/>
            <person name="Mikhailova A.A."/>
            <person name="Marchal E."/>
            <person name="English S."/>
            <person name="Carruthers M."/>
            <person name="Jennings E.C."/>
            <person name="Chiamaka E.L."/>
            <person name="Frigard R.A."/>
            <person name="Pippel M."/>
            <person name="Attardo G.M."/>
            <person name="Benoit J.B."/>
            <person name="Bornberg-Bauer E."/>
            <person name="Tobe S.S."/>
        </authorList>
    </citation>
    <scope>NUCLEOTIDE SEQUENCE</scope>
    <source>
        <strain evidence="2">Stay&amp;Tobe</strain>
    </source>
</reference>
<sequence length="93" mass="10739">KRIYMGKLSCSDLRGLILVSMLYFIGSQLATLRHIPQSSTMNPSKRMQKASHILAFYTRNSIRLYPYMKIAFSSVDENPLPGMWFFTTLIRTS</sequence>
<reference evidence="2" key="2">
    <citation type="submission" date="2023-05" db="EMBL/GenBank/DDBJ databases">
        <authorList>
            <person name="Fouks B."/>
        </authorList>
    </citation>
    <scope>NUCLEOTIDE SEQUENCE</scope>
    <source>
        <strain evidence="2">Stay&amp;Tobe</strain>
        <tissue evidence="2">Testes</tissue>
    </source>
</reference>
<organism evidence="2 3">
    <name type="scientific">Diploptera punctata</name>
    <name type="common">Pacific beetle cockroach</name>
    <dbReference type="NCBI Taxonomy" id="6984"/>
    <lineage>
        <taxon>Eukaryota</taxon>
        <taxon>Metazoa</taxon>
        <taxon>Ecdysozoa</taxon>
        <taxon>Arthropoda</taxon>
        <taxon>Hexapoda</taxon>
        <taxon>Insecta</taxon>
        <taxon>Pterygota</taxon>
        <taxon>Neoptera</taxon>
        <taxon>Polyneoptera</taxon>
        <taxon>Dictyoptera</taxon>
        <taxon>Blattodea</taxon>
        <taxon>Blaberoidea</taxon>
        <taxon>Blaberidae</taxon>
        <taxon>Diplopterinae</taxon>
        <taxon>Diploptera</taxon>
    </lineage>
</organism>
<proteinExistence type="predicted"/>
<evidence type="ECO:0000256" key="1">
    <source>
        <dbReference type="SAM" id="Phobius"/>
    </source>
</evidence>
<keyword evidence="3" id="KW-1185">Reference proteome</keyword>
<accession>A0AAD8EM97</accession>
<name>A0AAD8EM97_DIPPU</name>
<keyword evidence="1" id="KW-1133">Transmembrane helix</keyword>
<keyword evidence="1" id="KW-0812">Transmembrane</keyword>
<dbReference type="EMBL" id="JASPKZ010002336">
    <property type="protein sequence ID" value="KAJ9595468.1"/>
    <property type="molecule type" value="Genomic_DNA"/>
</dbReference>
<feature type="transmembrane region" description="Helical" evidence="1">
    <location>
        <begin position="12"/>
        <end position="32"/>
    </location>
</feature>
<evidence type="ECO:0000313" key="2">
    <source>
        <dbReference type="EMBL" id="KAJ9595468.1"/>
    </source>
</evidence>
<keyword evidence="1" id="KW-0472">Membrane</keyword>
<feature type="non-terminal residue" evidence="2">
    <location>
        <position position="1"/>
    </location>
</feature>
<evidence type="ECO:0000313" key="3">
    <source>
        <dbReference type="Proteomes" id="UP001233999"/>
    </source>
</evidence>
<protein>
    <submittedName>
        <fullName evidence="2">Uncharacterized protein</fullName>
    </submittedName>
</protein>
<comment type="caution">
    <text evidence="2">The sequence shown here is derived from an EMBL/GenBank/DDBJ whole genome shotgun (WGS) entry which is preliminary data.</text>
</comment>
<feature type="non-terminal residue" evidence="2">
    <location>
        <position position="93"/>
    </location>
</feature>
<dbReference type="Proteomes" id="UP001233999">
    <property type="component" value="Unassembled WGS sequence"/>
</dbReference>
<dbReference type="AlphaFoldDB" id="A0AAD8EM97"/>